<keyword evidence="3 5" id="KW-1133">Transmembrane helix</keyword>
<evidence type="ECO:0000313" key="7">
    <source>
        <dbReference type="Proteomes" id="UP000000663"/>
    </source>
</evidence>
<dbReference type="GeneID" id="5144120"/>
<dbReference type="PANTHER" id="PTHR33514:SF13">
    <property type="entry name" value="PROTEIN ABCI12, CHLOROPLASTIC"/>
    <property type="match status" value="1"/>
</dbReference>
<dbReference type="KEGG" id="rci:LRC327"/>
<evidence type="ECO:0000313" key="6">
    <source>
        <dbReference type="EMBL" id="CAJ35300.1"/>
    </source>
</evidence>
<proteinExistence type="predicted"/>
<feature type="transmembrane region" description="Helical" evidence="5">
    <location>
        <begin position="104"/>
        <end position="128"/>
    </location>
</feature>
<evidence type="ECO:0000256" key="4">
    <source>
        <dbReference type="ARBA" id="ARBA00023136"/>
    </source>
</evidence>
<gene>
    <name evidence="6" type="primary">cbiQ-2</name>
    <name evidence="6" type="ORF">LRC327</name>
</gene>
<dbReference type="OrthoDB" id="31170at2157"/>
<feature type="transmembrane region" description="Helical" evidence="5">
    <location>
        <begin position="21"/>
        <end position="38"/>
    </location>
</feature>
<dbReference type="EMBL" id="AM114193">
    <property type="protein sequence ID" value="CAJ35300.1"/>
    <property type="molecule type" value="Genomic_DNA"/>
</dbReference>
<feature type="transmembrane region" description="Helical" evidence="5">
    <location>
        <begin position="235"/>
        <end position="253"/>
    </location>
</feature>
<protein>
    <submittedName>
        <fullName evidence="6">ABC-type cobalt import system, permease component</fullName>
    </submittedName>
</protein>
<evidence type="ECO:0000256" key="1">
    <source>
        <dbReference type="ARBA" id="ARBA00004141"/>
    </source>
</evidence>
<dbReference type="GO" id="GO:0005886">
    <property type="term" value="C:plasma membrane"/>
    <property type="evidence" value="ECO:0007669"/>
    <property type="project" value="UniProtKB-ARBA"/>
</dbReference>
<dbReference type="PANTHER" id="PTHR33514">
    <property type="entry name" value="PROTEIN ABCI12, CHLOROPLASTIC"/>
    <property type="match status" value="1"/>
</dbReference>
<comment type="subcellular location">
    <subcellularLocation>
        <location evidence="1">Membrane</location>
        <topology evidence="1">Multi-pass membrane protein</topology>
    </subcellularLocation>
</comment>
<dbReference type="InterPro" id="IPR003339">
    <property type="entry name" value="ABC/ECF_trnsptr_transmembrane"/>
</dbReference>
<accession>Q0W8J3</accession>
<dbReference type="RefSeq" id="WP_012037190.1">
    <property type="nucleotide sequence ID" value="NC_009464.1"/>
</dbReference>
<dbReference type="AlphaFoldDB" id="Q0W8J3"/>
<feature type="transmembrane region" description="Helical" evidence="5">
    <location>
        <begin position="71"/>
        <end position="92"/>
    </location>
</feature>
<evidence type="ECO:0000256" key="3">
    <source>
        <dbReference type="ARBA" id="ARBA00022989"/>
    </source>
</evidence>
<name>Q0W8J3_METAR</name>
<dbReference type="Pfam" id="PF02361">
    <property type="entry name" value="CbiQ"/>
    <property type="match status" value="1"/>
</dbReference>
<dbReference type="CDD" id="cd16914">
    <property type="entry name" value="EcfT"/>
    <property type="match status" value="1"/>
</dbReference>
<organism evidence="6 7">
    <name type="scientific">Methanocella arvoryzae (strain DSM 22066 / NBRC 105507 / MRE50)</name>
    <dbReference type="NCBI Taxonomy" id="351160"/>
    <lineage>
        <taxon>Archaea</taxon>
        <taxon>Methanobacteriati</taxon>
        <taxon>Methanobacteriota</taxon>
        <taxon>Stenosarchaea group</taxon>
        <taxon>Methanomicrobia</taxon>
        <taxon>Methanocellales</taxon>
        <taxon>Methanocellaceae</taxon>
        <taxon>Methanocella</taxon>
    </lineage>
</organism>
<evidence type="ECO:0000256" key="5">
    <source>
        <dbReference type="SAM" id="Phobius"/>
    </source>
</evidence>
<reference evidence="6 7" key="1">
    <citation type="journal article" date="2006" name="Science">
        <title>Genome of rice cluster I archaea -- the key methane producers in the rice rhizosphere.</title>
        <authorList>
            <person name="Erkel C."/>
            <person name="Kube M."/>
            <person name="Reinhardt R."/>
            <person name="Liesack W."/>
        </authorList>
    </citation>
    <scope>NUCLEOTIDE SEQUENCE [LARGE SCALE GENOMIC DNA]</scope>
    <source>
        <strain evidence="7">DSM 22066 / NBRC 105507 / MRE50</strain>
    </source>
</reference>
<feature type="transmembrane region" description="Helical" evidence="5">
    <location>
        <begin position="44"/>
        <end position="64"/>
    </location>
</feature>
<keyword evidence="7" id="KW-1185">Reference proteome</keyword>
<sequence>MKIRYVAGKSIIHRLNPLTKLAVLAVFSFATFMFDSIAMQFASLLLLMIIAAMTRSAAPFSVLISKFMLSFIALLFIIQVLFNPGGTVYFSVPLCLINIDVTEMGITIGLVVALRFASIIFASAIFVLTTDPGELAYSLIRAGVPYRFGFMLVTALRFIPVFESEAGTVRQAQLTRGLDIEGGGLGAVFRSAKYTLQPLIVSALGKVDVLAISMEGRAFGCRPHRTFIRTSHFRAVDLAIILLSVGVFLLLLINRFTGFLPLPDIDIYNN</sequence>
<dbReference type="eggNOG" id="arCOG02250">
    <property type="taxonomic scope" value="Archaea"/>
</dbReference>
<dbReference type="Proteomes" id="UP000000663">
    <property type="component" value="Chromosome"/>
</dbReference>
<evidence type="ECO:0000256" key="2">
    <source>
        <dbReference type="ARBA" id="ARBA00022692"/>
    </source>
</evidence>
<keyword evidence="2 5" id="KW-0812">Transmembrane</keyword>
<keyword evidence="4 5" id="KW-0472">Membrane</keyword>
<dbReference type="STRING" id="351160.LRC327"/>